<dbReference type="InterPro" id="IPR002912">
    <property type="entry name" value="ACT_dom"/>
</dbReference>
<dbReference type="GO" id="GO:0003984">
    <property type="term" value="F:acetolactate synthase activity"/>
    <property type="evidence" value="ECO:0007669"/>
    <property type="project" value="UniProtKB-UniRule"/>
</dbReference>
<organism evidence="10 11">
    <name type="scientific">Tectimicrobiota bacterium</name>
    <dbReference type="NCBI Taxonomy" id="2528274"/>
    <lineage>
        <taxon>Bacteria</taxon>
        <taxon>Pseudomonadati</taxon>
        <taxon>Nitrospinota/Tectimicrobiota group</taxon>
        <taxon>Candidatus Tectimicrobiota</taxon>
    </lineage>
</organism>
<protein>
    <recommendedName>
        <fullName evidence="8">Acetolactate synthase small subunit</fullName>
        <shortName evidence="8">AHAS</shortName>
        <shortName evidence="8">ALS</shortName>
        <ecNumber evidence="8">2.2.1.6</ecNumber>
    </recommendedName>
    <alternativeName>
        <fullName evidence="8">Acetohydroxy-acid synthase small subunit</fullName>
    </alternativeName>
</protein>
<dbReference type="Pfam" id="PF22629">
    <property type="entry name" value="ACT_AHAS_ss"/>
    <property type="match status" value="1"/>
</dbReference>
<evidence type="ECO:0000256" key="1">
    <source>
        <dbReference type="ARBA" id="ARBA00004974"/>
    </source>
</evidence>
<evidence type="ECO:0000256" key="7">
    <source>
        <dbReference type="ARBA" id="ARBA00048670"/>
    </source>
</evidence>
<dbReference type="Gene3D" id="3.30.70.1150">
    <property type="entry name" value="ACT-like. Chain A, domain 2"/>
    <property type="match status" value="1"/>
</dbReference>
<comment type="function">
    <text evidence="8">Catalyzes the conversion of 2 pyruvate molecules into acetolactate in the first common step of the biosynthetic pathway of the branched-amino acids such as leucine, isoleucine, and valine.</text>
</comment>
<dbReference type="Proteomes" id="UP000741360">
    <property type="component" value="Unassembled WGS sequence"/>
</dbReference>
<comment type="catalytic activity">
    <reaction evidence="7 8">
        <text>2 pyruvate + H(+) = (2S)-2-acetolactate + CO2</text>
        <dbReference type="Rhea" id="RHEA:25249"/>
        <dbReference type="ChEBI" id="CHEBI:15361"/>
        <dbReference type="ChEBI" id="CHEBI:15378"/>
        <dbReference type="ChEBI" id="CHEBI:16526"/>
        <dbReference type="ChEBI" id="CHEBI:58476"/>
        <dbReference type="EC" id="2.2.1.6"/>
    </reaction>
</comment>
<dbReference type="EMBL" id="JACPSX010000034">
    <property type="protein sequence ID" value="MBI3013851.1"/>
    <property type="molecule type" value="Genomic_DNA"/>
</dbReference>
<comment type="pathway">
    <text evidence="1 8">Amino-acid biosynthesis; L-isoleucine biosynthesis; L-isoleucine from 2-oxobutanoate: step 1/4.</text>
</comment>
<dbReference type="NCBIfam" id="NF008864">
    <property type="entry name" value="PRK11895.1"/>
    <property type="match status" value="1"/>
</dbReference>
<name>A0A932GMH0_UNCTE</name>
<dbReference type="PANTHER" id="PTHR30239">
    <property type="entry name" value="ACETOLACTATE SYNTHASE SMALL SUBUNIT"/>
    <property type="match status" value="1"/>
</dbReference>
<accession>A0A932GMH0</accession>
<evidence type="ECO:0000256" key="8">
    <source>
        <dbReference type="RuleBase" id="RU368092"/>
    </source>
</evidence>
<dbReference type="InterPro" id="IPR027271">
    <property type="entry name" value="Acetolactate_synth/TF_NikR_C"/>
</dbReference>
<dbReference type="AlphaFoldDB" id="A0A932GMH0"/>
<dbReference type="EC" id="2.2.1.6" evidence="8"/>
<dbReference type="GO" id="GO:0009097">
    <property type="term" value="P:isoleucine biosynthetic process"/>
    <property type="evidence" value="ECO:0007669"/>
    <property type="project" value="UniProtKB-UniRule"/>
</dbReference>
<dbReference type="GO" id="GO:1990610">
    <property type="term" value="F:acetolactate synthase regulator activity"/>
    <property type="evidence" value="ECO:0007669"/>
    <property type="project" value="UniProtKB-UniRule"/>
</dbReference>
<comment type="caution">
    <text evidence="10">The sequence shown here is derived from an EMBL/GenBank/DDBJ whole genome shotgun (WGS) entry which is preliminary data.</text>
</comment>
<evidence type="ECO:0000256" key="2">
    <source>
        <dbReference type="ARBA" id="ARBA00005025"/>
    </source>
</evidence>
<dbReference type="Gene3D" id="3.30.70.260">
    <property type="match status" value="1"/>
</dbReference>
<dbReference type="SUPFAM" id="SSF55021">
    <property type="entry name" value="ACT-like"/>
    <property type="match status" value="2"/>
</dbReference>
<sequence length="178" mass="19616">MSRRNGGGTPQETKHTIAVLVENKFGVLARIASLFSGRGYNIHSLTVGETHDPTVSRMTIVSSGDDKIIEQILKQLARLVEVIKVEDLTQENFVDREMVLVKVNALTEMRAEILRITDIFRGNIVDVSQSTYTIEVTGDAGKVEALISLLRPIGICEIARTGKVAMSRGLHMLQEVDV</sequence>
<dbReference type="NCBIfam" id="TIGR00119">
    <property type="entry name" value="acolac_sm"/>
    <property type="match status" value="1"/>
</dbReference>
<evidence type="ECO:0000313" key="11">
    <source>
        <dbReference type="Proteomes" id="UP000741360"/>
    </source>
</evidence>
<evidence type="ECO:0000256" key="5">
    <source>
        <dbReference type="ARBA" id="ARBA00022605"/>
    </source>
</evidence>
<dbReference type="Pfam" id="PF10369">
    <property type="entry name" value="ALS_ss_C"/>
    <property type="match status" value="1"/>
</dbReference>
<keyword evidence="6 8" id="KW-0100">Branched-chain amino acid biosynthesis</keyword>
<reference evidence="10" key="1">
    <citation type="submission" date="2020-07" db="EMBL/GenBank/DDBJ databases">
        <title>Huge and variable diversity of episymbiotic CPR bacteria and DPANN archaea in groundwater ecosystems.</title>
        <authorList>
            <person name="He C.Y."/>
            <person name="Keren R."/>
            <person name="Whittaker M."/>
            <person name="Farag I.F."/>
            <person name="Doudna J."/>
            <person name="Cate J.H.D."/>
            <person name="Banfield J.F."/>
        </authorList>
    </citation>
    <scope>NUCLEOTIDE SEQUENCE</scope>
    <source>
        <strain evidence="10">NC_groundwater_717_Ag_S-0.2um_59_8</strain>
    </source>
</reference>
<dbReference type="GO" id="GO:0005829">
    <property type="term" value="C:cytosol"/>
    <property type="evidence" value="ECO:0007669"/>
    <property type="project" value="TreeGrafter"/>
</dbReference>
<dbReference type="InterPro" id="IPR045865">
    <property type="entry name" value="ACT-like_dom_sf"/>
</dbReference>
<keyword evidence="8 10" id="KW-0808">Transferase</keyword>
<dbReference type="InterPro" id="IPR054480">
    <property type="entry name" value="AHAS_small-like_ACT"/>
</dbReference>
<evidence type="ECO:0000256" key="6">
    <source>
        <dbReference type="ARBA" id="ARBA00023304"/>
    </source>
</evidence>
<proteinExistence type="inferred from homology"/>
<comment type="subunit">
    <text evidence="4 8">Dimer of large and small chains.</text>
</comment>
<dbReference type="FunFam" id="3.30.70.260:FF:000001">
    <property type="entry name" value="Acetolactate synthase, small subunit"/>
    <property type="match status" value="1"/>
</dbReference>
<comment type="pathway">
    <text evidence="2 8">Amino-acid biosynthesis; L-valine biosynthesis; L-valine from pyruvate: step 1/4.</text>
</comment>
<dbReference type="CDD" id="cd04878">
    <property type="entry name" value="ACT_AHAS"/>
    <property type="match status" value="1"/>
</dbReference>
<dbReference type="PANTHER" id="PTHR30239:SF0">
    <property type="entry name" value="ACETOLACTATE SYNTHASE SMALL SUBUNIT 1, CHLOROPLASTIC"/>
    <property type="match status" value="1"/>
</dbReference>
<evidence type="ECO:0000259" key="9">
    <source>
        <dbReference type="PROSITE" id="PS51671"/>
    </source>
</evidence>
<evidence type="ECO:0000313" key="10">
    <source>
        <dbReference type="EMBL" id="MBI3013851.1"/>
    </source>
</evidence>
<dbReference type="InterPro" id="IPR019455">
    <property type="entry name" value="Acetolactate_synth_ssu_C"/>
</dbReference>
<keyword evidence="5 8" id="KW-0028">Amino-acid biosynthesis</keyword>
<dbReference type="InterPro" id="IPR004789">
    <property type="entry name" value="Acetalactate_synth_ssu"/>
</dbReference>
<evidence type="ECO:0000256" key="4">
    <source>
        <dbReference type="ARBA" id="ARBA00011744"/>
    </source>
</evidence>
<feature type="domain" description="ACT" evidence="9">
    <location>
        <begin position="16"/>
        <end position="90"/>
    </location>
</feature>
<dbReference type="FunFam" id="3.30.70.1150:FF:000001">
    <property type="entry name" value="Acetolactate synthase small subunit"/>
    <property type="match status" value="1"/>
</dbReference>
<gene>
    <name evidence="10" type="primary">ilvN</name>
    <name evidence="10" type="ORF">HYY65_02020</name>
</gene>
<dbReference type="PROSITE" id="PS51671">
    <property type="entry name" value="ACT"/>
    <property type="match status" value="1"/>
</dbReference>
<comment type="similarity">
    <text evidence="3 8">Belongs to the acetolactate synthase small subunit family.</text>
</comment>
<evidence type="ECO:0000256" key="3">
    <source>
        <dbReference type="ARBA" id="ARBA00006341"/>
    </source>
</evidence>
<dbReference type="GO" id="GO:0009099">
    <property type="term" value="P:L-valine biosynthetic process"/>
    <property type="evidence" value="ECO:0007669"/>
    <property type="project" value="UniProtKB-UniRule"/>
</dbReference>
<dbReference type="InterPro" id="IPR039557">
    <property type="entry name" value="AHAS_ACT"/>
</dbReference>